<keyword evidence="2" id="KW-0472">Membrane</keyword>
<gene>
    <name evidence="3" type="ORF">BJ554DRAFT_7251</name>
</gene>
<evidence type="ECO:0000313" key="3">
    <source>
        <dbReference type="EMBL" id="KAG5460666.1"/>
    </source>
</evidence>
<name>A0A8H7ZWG6_9FUNG</name>
<keyword evidence="2" id="KW-1133">Transmembrane helix</keyword>
<dbReference type="EMBL" id="JAEFCI010004878">
    <property type="protein sequence ID" value="KAG5460666.1"/>
    <property type="molecule type" value="Genomic_DNA"/>
</dbReference>
<accession>A0A8H7ZWG6</accession>
<evidence type="ECO:0008006" key="5">
    <source>
        <dbReference type="Google" id="ProtNLM"/>
    </source>
</evidence>
<evidence type="ECO:0000256" key="1">
    <source>
        <dbReference type="SAM" id="MobiDB-lite"/>
    </source>
</evidence>
<sequence length="339" mass="36705">IPLPPPPQHARAHARIFPVDAFLPFVGARARPQMGTEAAPEGAPTRWGQYAKKPGQRRSAASGRARLVPFVLFWIGMFVISVLAIANWDVNRHGLRREIPGGHNADTFNGSEENAAHDGGNGRRAGAACFWQRAKTDPSPAGVSGTTLTSQSQDAAGKKTGRDGIPGVLLLSYALNPTVERREQSAPHGKVTSENWCAQLRGGHGSDYAFALKKKDKKEQFFAPLTECHIAPPIAPMQNAPPMSLTMTHGLARLTAHARAKKENAGLSFRAKKAGRACDDVENRKSAITRGTLWKGADGNNLTLRAMLDARLVSIPRESRVVEALTAPGRERNRRDRGM</sequence>
<dbReference type="Proteomes" id="UP000673691">
    <property type="component" value="Unassembled WGS sequence"/>
</dbReference>
<evidence type="ECO:0000256" key="2">
    <source>
        <dbReference type="SAM" id="Phobius"/>
    </source>
</evidence>
<evidence type="ECO:0000313" key="4">
    <source>
        <dbReference type="Proteomes" id="UP000673691"/>
    </source>
</evidence>
<dbReference type="AlphaFoldDB" id="A0A8H7ZWG6"/>
<keyword evidence="4" id="KW-1185">Reference proteome</keyword>
<feature type="transmembrane region" description="Helical" evidence="2">
    <location>
        <begin position="67"/>
        <end position="88"/>
    </location>
</feature>
<feature type="region of interest" description="Disordered" evidence="1">
    <location>
        <begin position="33"/>
        <end position="59"/>
    </location>
</feature>
<feature type="region of interest" description="Disordered" evidence="1">
    <location>
        <begin position="136"/>
        <end position="161"/>
    </location>
</feature>
<keyword evidence="2" id="KW-0812">Transmembrane</keyword>
<protein>
    <recommendedName>
        <fullName evidence="5">Transmembrane protein</fullName>
    </recommendedName>
</protein>
<organism evidence="3 4">
    <name type="scientific">Olpidium bornovanus</name>
    <dbReference type="NCBI Taxonomy" id="278681"/>
    <lineage>
        <taxon>Eukaryota</taxon>
        <taxon>Fungi</taxon>
        <taxon>Fungi incertae sedis</taxon>
        <taxon>Olpidiomycota</taxon>
        <taxon>Olpidiomycotina</taxon>
        <taxon>Olpidiomycetes</taxon>
        <taxon>Olpidiales</taxon>
        <taxon>Olpidiaceae</taxon>
        <taxon>Olpidium</taxon>
    </lineage>
</organism>
<feature type="non-terminal residue" evidence="3">
    <location>
        <position position="1"/>
    </location>
</feature>
<reference evidence="3 4" key="1">
    <citation type="journal article" name="Sci. Rep.">
        <title>Genome-scale phylogenetic analyses confirm Olpidium as the closest living zoosporic fungus to the non-flagellated, terrestrial fungi.</title>
        <authorList>
            <person name="Chang Y."/>
            <person name="Rochon D."/>
            <person name="Sekimoto S."/>
            <person name="Wang Y."/>
            <person name="Chovatia M."/>
            <person name="Sandor L."/>
            <person name="Salamov A."/>
            <person name="Grigoriev I.V."/>
            <person name="Stajich J.E."/>
            <person name="Spatafora J.W."/>
        </authorList>
    </citation>
    <scope>NUCLEOTIDE SEQUENCE [LARGE SCALE GENOMIC DNA]</scope>
    <source>
        <strain evidence="3">S191</strain>
    </source>
</reference>
<proteinExistence type="predicted"/>
<feature type="compositionally biased region" description="Polar residues" evidence="1">
    <location>
        <begin position="144"/>
        <end position="154"/>
    </location>
</feature>
<comment type="caution">
    <text evidence="3">The sequence shown here is derived from an EMBL/GenBank/DDBJ whole genome shotgun (WGS) entry which is preliminary data.</text>
</comment>